<accession>A0A518DYB0</accession>
<feature type="region of interest" description="Disordered" evidence="1">
    <location>
        <begin position="226"/>
        <end position="249"/>
    </location>
</feature>
<dbReference type="Proteomes" id="UP000317648">
    <property type="component" value="Chromosome"/>
</dbReference>
<gene>
    <name evidence="3" type="ORF">Pla8534_46580</name>
</gene>
<organism evidence="3 4">
    <name type="scientific">Lignipirellula cremea</name>
    <dbReference type="NCBI Taxonomy" id="2528010"/>
    <lineage>
        <taxon>Bacteria</taxon>
        <taxon>Pseudomonadati</taxon>
        <taxon>Planctomycetota</taxon>
        <taxon>Planctomycetia</taxon>
        <taxon>Pirellulales</taxon>
        <taxon>Pirellulaceae</taxon>
        <taxon>Lignipirellula</taxon>
    </lineage>
</organism>
<sequence length="249" mass="26284" precursor="true">MRPILLLSLLALVTVPTVVTAQNPYGRRPSAAPVGQEKPSVRWKGEGEYVGRQGNVIAVKTEEGDQWLALLPENKQGVSLVGPADRNFLQRGMLVKFRAVFNASGVLLSALDEITIITPREDDQIGVKPEGAPIGGEPLFGETKAKVATVTCTVVGRLGRIAGDQITIAAGRSNIVAELSPKAAIRVDVADVSAAQPGDKVRLEGMHYPGREGQLFASTILITAANPLGSKPEKPESPAAEKTEPAGQQ</sequence>
<dbReference type="KEGG" id="lcre:Pla8534_46580"/>
<dbReference type="AlphaFoldDB" id="A0A518DYB0"/>
<evidence type="ECO:0000256" key="2">
    <source>
        <dbReference type="SAM" id="SignalP"/>
    </source>
</evidence>
<keyword evidence="4" id="KW-1185">Reference proteome</keyword>
<evidence type="ECO:0008006" key="5">
    <source>
        <dbReference type="Google" id="ProtNLM"/>
    </source>
</evidence>
<dbReference type="EMBL" id="CP036433">
    <property type="protein sequence ID" value="QDU96836.1"/>
    <property type="molecule type" value="Genomic_DNA"/>
</dbReference>
<evidence type="ECO:0000256" key="1">
    <source>
        <dbReference type="SAM" id="MobiDB-lite"/>
    </source>
</evidence>
<feature type="signal peptide" evidence="2">
    <location>
        <begin position="1"/>
        <end position="21"/>
    </location>
</feature>
<feature type="compositionally biased region" description="Basic and acidic residues" evidence="1">
    <location>
        <begin position="231"/>
        <end position="249"/>
    </location>
</feature>
<evidence type="ECO:0000313" key="3">
    <source>
        <dbReference type="EMBL" id="QDU96836.1"/>
    </source>
</evidence>
<dbReference type="OrthoDB" id="263893at2"/>
<reference evidence="3 4" key="1">
    <citation type="submission" date="2019-02" db="EMBL/GenBank/DDBJ databases">
        <title>Deep-cultivation of Planctomycetes and their phenomic and genomic characterization uncovers novel biology.</title>
        <authorList>
            <person name="Wiegand S."/>
            <person name="Jogler M."/>
            <person name="Boedeker C."/>
            <person name="Pinto D."/>
            <person name="Vollmers J."/>
            <person name="Rivas-Marin E."/>
            <person name="Kohn T."/>
            <person name="Peeters S.H."/>
            <person name="Heuer A."/>
            <person name="Rast P."/>
            <person name="Oberbeckmann S."/>
            <person name="Bunk B."/>
            <person name="Jeske O."/>
            <person name="Meyerdierks A."/>
            <person name="Storesund J.E."/>
            <person name="Kallscheuer N."/>
            <person name="Luecker S."/>
            <person name="Lage O.M."/>
            <person name="Pohl T."/>
            <person name="Merkel B.J."/>
            <person name="Hornburger P."/>
            <person name="Mueller R.-W."/>
            <person name="Bruemmer F."/>
            <person name="Labrenz M."/>
            <person name="Spormann A.M."/>
            <person name="Op den Camp H."/>
            <person name="Overmann J."/>
            <person name="Amann R."/>
            <person name="Jetten M.S.M."/>
            <person name="Mascher T."/>
            <person name="Medema M.H."/>
            <person name="Devos D.P."/>
            <person name="Kaster A.-K."/>
            <person name="Ovreas L."/>
            <person name="Rohde M."/>
            <person name="Galperin M.Y."/>
            <person name="Jogler C."/>
        </authorList>
    </citation>
    <scope>NUCLEOTIDE SEQUENCE [LARGE SCALE GENOMIC DNA]</scope>
    <source>
        <strain evidence="3 4">Pla85_3_4</strain>
    </source>
</reference>
<protein>
    <recommendedName>
        <fullName evidence="5">DUF5666 domain-containing protein</fullName>
    </recommendedName>
</protein>
<proteinExistence type="predicted"/>
<keyword evidence="2" id="KW-0732">Signal</keyword>
<dbReference type="RefSeq" id="WP_145055492.1">
    <property type="nucleotide sequence ID" value="NZ_CP036433.1"/>
</dbReference>
<feature type="chain" id="PRO_5022124042" description="DUF5666 domain-containing protein" evidence="2">
    <location>
        <begin position="22"/>
        <end position="249"/>
    </location>
</feature>
<evidence type="ECO:0000313" key="4">
    <source>
        <dbReference type="Proteomes" id="UP000317648"/>
    </source>
</evidence>
<name>A0A518DYB0_9BACT</name>